<name>A0A7G7W6Q2_9BACT</name>
<reference evidence="1 2" key="1">
    <citation type="submission" date="2020-08" db="EMBL/GenBank/DDBJ databases">
        <title>Hymenobacter sp. S2-20-2 genome sequencing.</title>
        <authorList>
            <person name="Jin L."/>
        </authorList>
    </citation>
    <scope>NUCLEOTIDE SEQUENCE [LARGE SCALE GENOMIC DNA]</scope>
    <source>
        <strain evidence="1 2">S2-20-2</strain>
    </source>
</reference>
<evidence type="ECO:0008006" key="3">
    <source>
        <dbReference type="Google" id="ProtNLM"/>
    </source>
</evidence>
<evidence type="ECO:0000313" key="2">
    <source>
        <dbReference type="Proteomes" id="UP000515489"/>
    </source>
</evidence>
<dbReference type="KEGG" id="hsk:H4317_18170"/>
<sequence>MISRIFSMLICLLLTRAAIGQQLHFETDSLGKVLQRARQLQKPVFLLFESLPPSTGLTKQEIAQRYRSGLNEVTVVRVLQQDFLSVKVSISNPEGRRLARQYRITTFPTYLYLHPDGTVLHRSFGNTSEASRYLLDIDTFRRKLTAPDNLSVLEQRYAQGERNMSFLRQYIEARRSVGAFISPELLDSYVRELPVKAFEEFAQVLFVYQCGPLVDSRAYRLARLNQRLIDSIYTTLPLASRTALNDAIISNTMQAAIKGKDERLAQRGADFARGSWRSSRSYVLAQHAYSQNMLFYYRAVNDTARYLPLLSSFYEQYYMAMPADSVRKWQKLLQDNRTQFRAATPYPNLSQSDASVTTQLIANPRSPDPLAADLNNGAWAVYKSGTRRSTYLTQALRWSQRSVALQPQAAYYDTLAHLLYALRLHAEAEATEQQAIAQAKKEGRPIEGFQQALRKIKTRTL</sequence>
<organism evidence="1 2">
    <name type="scientific">Hymenobacter sediminicola</name>
    <dbReference type="NCBI Taxonomy" id="2761579"/>
    <lineage>
        <taxon>Bacteria</taxon>
        <taxon>Pseudomonadati</taxon>
        <taxon>Bacteroidota</taxon>
        <taxon>Cytophagia</taxon>
        <taxon>Cytophagales</taxon>
        <taxon>Hymenobacteraceae</taxon>
        <taxon>Hymenobacter</taxon>
    </lineage>
</organism>
<dbReference type="RefSeq" id="WP_185887963.1">
    <property type="nucleotide sequence ID" value="NZ_CP060202.1"/>
</dbReference>
<protein>
    <recommendedName>
        <fullName evidence="3">Thioredoxin family protein</fullName>
    </recommendedName>
</protein>
<dbReference type="AlphaFoldDB" id="A0A7G7W6Q2"/>
<gene>
    <name evidence="1" type="ORF">H4317_18170</name>
</gene>
<dbReference type="EMBL" id="CP060202">
    <property type="protein sequence ID" value="QNH62045.1"/>
    <property type="molecule type" value="Genomic_DNA"/>
</dbReference>
<dbReference type="SUPFAM" id="SSF52833">
    <property type="entry name" value="Thioredoxin-like"/>
    <property type="match status" value="1"/>
</dbReference>
<dbReference type="Proteomes" id="UP000515489">
    <property type="component" value="Chromosome"/>
</dbReference>
<dbReference type="Gene3D" id="3.40.30.10">
    <property type="entry name" value="Glutaredoxin"/>
    <property type="match status" value="1"/>
</dbReference>
<dbReference type="InterPro" id="IPR036249">
    <property type="entry name" value="Thioredoxin-like_sf"/>
</dbReference>
<keyword evidence="2" id="KW-1185">Reference proteome</keyword>
<accession>A0A7G7W6Q2</accession>
<proteinExistence type="predicted"/>
<evidence type="ECO:0000313" key="1">
    <source>
        <dbReference type="EMBL" id="QNH62045.1"/>
    </source>
</evidence>